<evidence type="ECO:0000313" key="11">
    <source>
        <dbReference type="EMBL" id="DAD96377.1"/>
    </source>
</evidence>
<keyword evidence="3" id="KW-0808">Transferase</keyword>
<evidence type="ECO:0000256" key="8">
    <source>
        <dbReference type="ARBA" id="ARBA00023296"/>
    </source>
</evidence>
<dbReference type="GO" id="GO:0015074">
    <property type="term" value="P:DNA integration"/>
    <property type="evidence" value="ECO:0007669"/>
    <property type="project" value="UniProtKB-KW"/>
</dbReference>
<evidence type="ECO:0000256" key="2">
    <source>
        <dbReference type="ARBA" id="ARBA00016082"/>
    </source>
</evidence>
<dbReference type="EMBL" id="BK015216">
    <property type="protein sequence ID" value="DAD96377.1"/>
    <property type="molecule type" value="Genomic_DNA"/>
</dbReference>
<dbReference type="Gene3D" id="1.10.150.130">
    <property type="match status" value="1"/>
</dbReference>
<dbReference type="InterPro" id="IPR013762">
    <property type="entry name" value="Integrase-like_cat_sf"/>
</dbReference>
<reference evidence="11" key="1">
    <citation type="journal article" date="2021" name="Proc. Natl. Acad. Sci. U.S.A.">
        <title>A Catalog of Tens of Thousands of Viruses from Human Metagenomes Reveals Hidden Associations with Chronic Diseases.</title>
        <authorList>
            <person name="Tisza M.J."/>
            <person name="Buck C.B."/>
        </authorList>
    </citation>
    <scope>NUCLEOTIDE SEQUENCE</scope>
    <source>
        <strain evidence="11">Ctpbe1</strain>
    </source>
</reference>
<dbReference type="InterPro" id="IPR002104">
    <property type="entry name" value="Integrase_catalytic"/>
</dbReference>
<dbReference type="InterPro" id="IPR011010">
    <property type="entry name" value="DNA_brk_join_enz"/>
</dbReference>
<sequence length="390" mass="45738">MVTLTSTIINNAEIRDKIYYIWDDTVKGFALKVIPNGQKKFVIKYRTAMGGRSAVQRWYIFGDISTLSCKEARENAAKLLRMVHEGNDPQENKLGLRKAETLSEFWELFKSDYVNLKENKDTYLKNNEQLWRLYIEPVFAQRKIIEINNNDVDRLHKSLSGIKYNANRMLSLLNLMFNLMEKWNLRTANTNPCRNVQRFKEEVRIRYLSSDEMERFSEELRKAEKRKPEMIYTVAAIRLLLLTAARKNEILTCKWEWVDFDNHLINLPKSKTGQKVIFLNSKAMEILNQLYCRPERELSEYIIKGRNFYGYNTDFKTAWYTIMKNANIKNFRVHDLRHTAASMAISHGHSEAAIAKMLGHKSTAMIKHYAHLANKPVFDVADTLSELINF</sequence>
<dbReference type="PANTHER" id="PTHR30629:SF2">
    <property type="entry name" value="PROPHAGE INTEGRASE INTS-RELATED"/>
    <property type="match status" value="1"/>
</dbReference>
<dbReference type="Pfam" id="PF00589">
    <property type="entry name" value="Phage_integrase"/>
    <property type="match status" value="1"/>
</dbReference>
<dbReference type="InterPro" id="IPR038488">
    <property type="entry name" value="Integrase_DNA-bd_sf"/>
</dbReference>
<evidence type="ECO:0000256" key="9">
    <source>
        <dbReference type="ARBA" id="ARBA00049605"/>
    </source>
</evidence>
<evidence type="ECO:0000256" key="6">
    <source>
        <dbReference type="ARBA" id="ARBA00023172"/>
    </source>
</evidence>
<dbReference type="GO" id="GO:0003677">
    <property type="term" value="F:DNA binding"/>
    <property type="evidence" value="ECO:0007669"/>
    <property type="project" value="UniProtKB-KW"/>
</dbReference>
<keyword evidence="6" id="KW-0233">DNA recombination</keyword>
<dbReference type="Gene3D" id="3.30.160.390">
    <property type="entry name" value="Integrase, DNA-binding domain"/>
    <property type="match status" value="1"/>
</dbReference>
<dbReference type="GO" id="GO:0016740">
    <property type="term" value="F:transferase activity"/>
    <property type="evidence" value="ECO:0007669"/>
    <property type="project" value="UniProtKB-KW"/>
</dbReference>
<dbReference type="InterPro" id="IPR050808">
    <property type="entry name" value="Phage_Integrase"/>
</dbReference>
<dbReference type="SUPFAM" id="SSF56349">
    <property type="entry name" value="DNA breaking-rejoining enzymes"/>
    <property type="match status" value="1"/>
</dbReference>
<dbReference type="GO" id="GO:0006310">
    <property type="term" value="P:DNA recombination"/>
    <property type="evidence" value="ECO:0007669"/>
    <property type="project" value="UniProtKB-KW"/>
</dbReference>
<dbReference type="GO" id="GO:0044826">
    <property type="term" value="P:viral genome integration into host DNA"/>
    <property type="evidence" value="ECO:0007669"/>
    <property type="project" value="UniProtKB-KW"/>
</dbReference>
<keyword evidence="7" id="KW-1179">Viral genome integration</keyword>
<protein>
    <recommendedName>
        <fullName evidence="2">Integrase</fullName>
    </recommendedName>
</protein>
<evidence type="ECO:0000256" key="4">
    <source>
        <dbReference type="ARBA" id="ARBA00022908"/>
    </source>
</evidence>
<dbReference type="InterPro" id="IPR010998">
    <property type="entry name" value="Integrase_recombinase_N"/>
</dbReference>
<comment type="similarity">
    <text evidence="1">Belongs to the 'phage' integrase family.</text>
</comment>
<dbReference type="Pfam" id="PF13356">
    <property type="entry name" value="Arm-DNA-bind_3"/>
    <property type="match status" value="1"/>
</dbReference>
<evidence type="ECO:0000256" key="3">
    <source>
        <dbReference type="ARBA" id="ARBA00022679"/>
    </source>
</evidence>
<evidence type="ECO:0000256" key="1">
    <source>
        <dbReference type="ARBA" id="ARBA00008857"/>
    </source>
</evidence>
<proteinExistence type="inferred from homology"/>
<organism evidence="11">
    <name type="scientific">Siphoviridae sp. ctpbe1</name>
    <dbReference type="NCBI Taxonomy" id="2826466"/>
    <lineage>
        <taxon>Viruses</taxon>
        <taxon>Duplodnaviria</taxon>
        <taxon>Heunggongvirae</taxon>
        <taxon>Uroviricota</taxon>
        <taxon>Caudoviricetes</taxon>
    </lineage>
</organism>
<evidence type="ECO:0000256" key="5">
    <source>
        <dbReference type="ARBA" id="ARBA00023125"/>
    </source>
</evidence>
<dbReference type="Gene3D" id="1.10.443.10">
    <property type="entry name" value="Intergrase catalytic core"/>
    <property type="match status" value="1"/>
</dbReference>
<dbReference type="PANTHER" id="PTHR30629">
    <property type="entry name" value="PROPHAGE INTEGRASE"/>
    <property type="match status" value="1"/>
</dbReference>
<keyword evidence="8" id="KW-1160">Virus entry into host cell</keyword>
<dbReference type="PROSITE" id="PS51898">
    <property type="entry name" value="TYR_RECOMBINASE"/>
    <property type="match status" value="1"/>
</dbReference>
<dbReference type="GO" id="GO:0046718">
    <property type="term" value="P:symbiont entry into host cell"/>
    <property type="evidence" value="ECO:0007669"/>
    <property type="project" value="UniProtKB-KW"/>
</dbReference>
<dbReference type="GO" id="GO:0075713">
    <property type="term" value="P:establishment of integrated proviral latency"/>
    <property type="evidence" value="ECO:0007669"/>
    <property type="project" value="UniProtKB-KW"/>
</dbReference>
<comment type="function">
    <text evidence="9">Integrase is necessary for integration of the phage into the host genome by site-specific recombination. In conjunction with excisionase, integrase is also necessary for excision of the prophage from the host genome.</text>
</comment>
<evidence type="ECO:0000259" key="10">
    <source>
        <dbReference type="PROSITE" id="PS51898"/>
    </source>
</evidence>
<dbReference type="InterPro" id="IPR025166">
    <property type="entry name" value="Integrase_DNA_bind_dom"/>
</dbReference>
<accession>A0A8S5NNU7</accession>
<dbReference type="CDD" id="cd00796">
    <property type="entry name" value="INT_Rci_Hp1_C"/>
    <property type="match status" value="1"/>
</dbReference>
<keyword evidence="5" id="KW-0238">DNA-binding</keyword>
<feature type="domain" description="Tyr recombinase" evidence="10">
    <location>
        <begin position="203"/>
        <end position="382"/>
    </location>
</feature>
<name>A0A8S5NNU7_9CAUD</name>
<evidence type="ECO:0000256" key="7">
    <source>
        <dbReference type="ARBA" id="ARBA00023195"/>
    </source>
</evidence>
<keyword evidence="4" id="KW-0229">DNA integration</keyword>